<dbReference type="AlphaFoldDB" id="H1CZ41"/>
<dbReference type="InterPro" id="IPR006009">
    <property type="entry name" value="GlcNAc_MurG"/>
</dbReference>
<feature type="domain" description="Glycosyltransferase family 28 N-terminal" evidence="11">
    <location>
        <begin position="4"/>
        <end position="142"/>
    </location>
</feature>
<comment type="caution">
    <text evidence="13">The sequence shown here is derived from an EMBL/GenBank/DDBJ whole genome shotgun (WGS) entry which is preliminary data.</text>
</comment>
<dbReference type="GO" id="GO:0005886">
    <property type="term" value="C:plasma membrane"/>
    <property type="evidence" value="ECO:0007669"/>
    <property type="project" value="UniProtKB-SubCell"/>
</dbReference>
<evidence type="ECO:0000313" key="13">
    <source>
        <dbReference type="EMBL" id="EHO63612.1"/>
    </source>
</evidence>
<dbReference type="GO" id="GO:0009252">
    <property type="term" value="P:peptidoglycan biosynthetic process"/>
    <property type="evidence" value="ECO:0007669"/>
    <property type="project" value="UniProtKB-UniRule"/>
</dbReference>
<dbReference type="GO" id="GO:0005975">
    <property type="term" value="P:carbohydrate metabolic process"/>
    <property type="evidence" value="ECO:0007669"/>
    <property type="project" value="InterPro"/>
</dbReference>
<evidence type="ECO:0000256" key="1">
    <source>
        <dbReference type="ARBA" id="ARBA00022475"/>
    </source>
</evidence>
<accession>H1CZ41</accession>
<dbReference type="NCBIfam" id="TIGR01133">
    <property type="entry name" value="murG"/>
    <property type="match status" value="1"/>
</dbReference>
<evidence type="ECO:0000259" key="11">
    <source>
        <dbReference type="Pfam" id="PF03033"/>
    </source>
</evidence>
<keyword evidence="1 10" id="KW-1003">Cell membrane</keyword>
<feature type="binding site" evidence="10">
    <location>
        <position position="166"/>
    </location>
    <ligand>
        <name>UDP-N-acetyl-alpha-D-glucosamine</name>
        <dbReference type="ChEBI" id="CHEBI:57705"/>
    </ligand>
</feature>
<dbReference type="STRING" id="742743.HMPREF9453_00629"/>
<comment type="catalytic activity">
    <reaction evidence="10">
        <text>di-trans,octa-cis-undecaprenyl diphospho-N-acetyl-alpha-D-muramoyl-L-alanyl-D-glutamyl-meso-2,6-diaminopimeloyl-D-alanyl-D-alanine + UDP-N-acetyl-alpha-D-glucosamine = di-trans,octa-cis-undecaprenyl diphospho-[N-acetyl-alpha-D-glucosaminyl-(1-&gt;4)]-N-acetyl-alpha-D-muramoyl-L-alanyl-D-glutamyl-meso-2,6-diaminopimeloyl-D-alanyl-D-alanine + UDP + H(+)</text>
        <dbReference type="Rhea" id="RHEA:31227"/>
        <dbReference type="ChEBI" id="CHEBI:15378"/>
        <dbReference type="ChEBI" id="CHEBI:57705"/>
        <dbReference type="ChEBI" id="CHEBI:58223"/>
        <dbReference type="ChEBI" id="CHEBI:61387"/>
        <dbReference type="ChEBI" id="CHEBI:61388"/>
        <dbReference type="EC" id="2.4.1.227"/>
    </reaction>
</comment>
<comment type="caution">
    <text evidence="10">Lacks conserved residue(s) required for the propagation of feature annotation.</text>
</comment>
<feature type="domain" description="Glycosyl transferase family 28 C-terminal" evidence="12">
    <location>
        <begin position="189"/>
        <end position="348"/>
    </location>
</feature>
<keyword evidence="9 10" id="KW-0961">Cell wall biogenesis/degradation</keyword>
<keyword evidence="6 10" id="KW-0573">Peptidoglycan synthesis</keyword>
<dbReference type="GO" id="GO:0051301">
    <property type="term" value="P:cell division"/>
    <property type="evidence" value="ECO:0007669"/>
    <property type="project" value="UniProtKB-KW"/>
</dbReference>
<reference evidence="13 14" key="1">
    <citation type="submission" date="2011-11" db="EMBL/GenBank/DDBJ databases">
        <title>The Genome Sequence of Dialister succinatiphilus YIT 11850.</title>
        <authorList>
            <consortium name="The Broad Institute Genome Sequencing Platform"/>
            <person name="Earl A."/>
            <person name="Ward D."/>
            <person name="Feldgarden M."/>
            <person name="Gevers D."/>
            <person name="Morotomi M."/>
            <person name="Young S.K."/>
            <person name="Zeng Q."/>
            <person name="Gargeya S."/>
            <person name="Fitzgerald M."/>
            <person name="Haas B."/>
            <person name="Abouelleil A."/>
            <person name="Alvarado L."/>
            <person name="Arachchi H.M."/>
            <person name="Berlin A."/>
            <person name="Brown A."/>
            <person name="Chapman S.B."/>
            <person name="Dunbar C."/>
            <person name="Gearin G."/>
            <person name="Goldberg J."/>
            <person name="Griggs A."/>
            <person name="Gujja S."/>
            <person name="Heiman D."/>
            <person name="Howarth C."/>
            <person name="Lui A."/>
            <person name="MacDonald P.J.P."/>
            <person name="Montmayeur A."/>
            <person name="Murphy C."/>
            <person name="Neiman D."/>
            <person name="Pearson M."/>
            <person name="Priest M."/>
            <person name="Roberts A."/>
            <person name="Saif S."/>
            <person name="Shea T."/>
            <person name="Sisk P."/>
            <person name="Stolte C."/>
            <person name="Sykes S."/>
            <person name="Wortman J."/>
            <person name="Nusbaum C."/>
            <person name="Birren B."/>
        </authorList>
    </citation>
    <scope>NUCLEOTIDE SEQUENCE [LARGE SCALE GENOMIC DNA]</scope>
    <source>
        <strain evidence="13 14">YIT 11850</strain>
    </source>
</reference>
<dbReference type="OrthoDB" id="9808936at2"/>
<dbReference type="GO" id="GO:0051991">
    <property type="term" value="F:UDP-N-acetyl-D-glucosamine:N-acetylmuramoyl-L-alanyl-D-glutamyl-meso-2,6-diaminopimelyl-D-alanyl-D-alanine-diphosphoundecaprenol 4-beta-N-acetylglucosaminlytransferase activity"/>
    <property type="evidence" value="ECO:0007669"/>
    <property type="project" value="RHEA"/>
</dbReference>
<keyword evidence="3 10" id="KW-0328">Glycosyltransferase</keyword>
<feature type="binding site" evidence="10">
    <location>
        <position position="124"/>
    </location>
    <ligand>
        <name>UDP-N-acetyl-alpha-D-glucosamine</name>
        <dbReference type="ChEBI" id="CHEBI:57705"/>
    </ligand>
</feature>
<dbReference type="EMBL" id="ADLT01000015">
    <property type="protein sequence ID" value="EHO63612.1"/>
    <property type="molecule type" value="Genomic_DNA"/>
</dbReference>
<dbReference type="PANTHER" id="PTHR21015:SF22">
    <property type="entry name" value="GLYCOSYLTRANSFERASE"/>
    <property type="match status" value="1"/>
</dbReference>
<evidence type="ECO:0000256" key="2">
    <source>
        <dbReference type="ARBA" id="ARBA00022618"/>
    </source>
</evidence>
<dbReference type="Proteomes" id="UP000003277">
    <property type="component" value="Unassembled WGS sequence"/>
</dbReference>
<keyword evidence="4 10" id="KW-0808">Transferase</keyword>
<name>H1CZ41_9FIRM</name>
<dbReference type="GO" id="GO:0008360">
    <property type="term" value="P:regulation of cell shape"/>
    <property type="evidence" value="ECO:0007669"/>
    <property type="project" value="UniProtKB-KW"/>
</dbReference>
<keyword evidence="7 10" id="KW-0472">Membrane</keyword>
<dbReference type="Gene3D" id="3.40.50.2000">
    <property type="entry name" value="Glycogen Phosphorylase B"/>
    <property type="match status" value="2"/>
</dbReference>
<dbReference type="HAMAP" id="MF_00033">
    <property type="entry name" value="MurG"/>
    <property type="match status" value="1"/>
</dbReference>
<organism evidence="13 14">
    <name type="scientific">Dialister succinatiphilus YIT 11850</name>
    <dbReference type="NCBI Taxonomy" id="742743"/>
    <lineage>
        <taxon>Bacteria</taxon>
        <taxon>Bacillati</taxon>
        <taxon>Bacillota</taxon>
        <taxon>Negativicutes</taxon>
        <taxon>Veillonellales</taxon>
        <taxon>Veillonellaceae</taxon>
        <taxon>Dialister</taxon>
    </lineage>
</organism>
<proteinExistence type="inferred from homology"/>
<feature type="binding site" evidence="10">
    <location>
        <position position="196"/>
    </location>
    <ligand>
        <name>UDP-N-acetyl-alpha-D-glucosamine</name>
        <dbReference type="ChEBI" id="CHEBI:57705"/>
    </ligand>
</feature>
<dbReference type="GO" id="GO:0071555">
    <property type="term" value="P:cell wall organization"/>
    <property type="evidence" value="ECO:0007669"/>
    <property type="project" value="UniProtKB-KW"/>
</dbReference>
<comment type="function">
    <text evidence="10">Cell wall formation. Catalyzes the transfer of a GlcNAc subunit on undecaprenyl-pyrophosphoryl-MurNAc-pentapeptide (lipid intermediate I) to form undecaprenyl-pyrophosphoryl-MurNAc-(pentapeptide)GlcNAc (lipid intermediate II).</text>
</comment>
<dbReference type="CDD" id="cd03785">
    <property type="entry name" value="GT28_MurG"/>
    <property type="match status" value="1"/>
</dbReference>
<evidence type="ECO:0000256" key="6">
    <source>
        <dbReference type="ARBA" id="ARBA00022984"/>
    </source>
</evidence>
<dbReference type="Pfam" id="PF04101">
    <property type="entry name" value="Glyco_tran_28_C"/>
    <property type="match status" value="1"/>
</dbReference>
<dbReference type="PATRIC" id="fig|742743.3.peg.640"/>
<keyword evidence="2 10" id="KW-0132">Cell division</keyword>
<dbReference type="InterPro" id="IPR007235">
    <property type="entry name" value="Glyco_trans_28_C"/>
</dbReference>
<dbReference type="SUPFAM" id="SSF53756">
    <property type="entry name" value="UDP-Glycosyltransferase/glycogen phosphorylase"/>
    <property type="match status" value="1"/>
</dbReference>
<dbReference type="Pfam" id="PF03033">
    <property type="entry name" value="Glyco_transf_28"/>
    <property type="match status" value="1"/>
</dbReference>
<evidence type="ECO:0000256" key="8">
    <source>
        <dbReference type="ARBA" id="ARBA00023306"/>
    </source>
</evidence>
<evidence type="ECO:0000256" key="10">
    <source>
        <dbReference type="HAMAP-Rule" id="MF_00033"/>
    </source>
</evidence>
<comment type="similarity">
    <text evidence="10">Belongs to the glycosyltransferase 28 family. MurG subfamily.</text>
</comment>
<comment type="subcellular location">
    <subcellularLocation>
        <location evidence="10">Cell membrane</location>
        <topology evidence="10">Peripheral membrane protein</topology>
        <orientation evidence="10">Cytoplasmic side</orientation>
    </subcellularLocation>
</comment>
<evidence type="ECO:0000256" key="9">
    <source>
        <dbReference type="ARBA" id="ARBA00023316"/>
    </source>
</evidence>
<protein>
    <recommendedName>
        <fullName evidence="10">UDP-N-acetylglucosamine--N-acetylmuramyl-(pentapeptide) pyrophosphoryl-undecaprenol N-acetylglucosamine transferase</fullName>
        <ecNumber evidence="10">2.4.1.227</ecNumber>
    </recommendedName>
    <alternativeName>
        <fullName evidence="10">Undecaprenyl-PP-MurNAc-pentapeptide-UDPGlcNAc GlcNAc transferase</fullName>
    </alternativeName>
</protein>
<evidence type="ECO:0000313" key="14">
    <source>
        <dbReference type="Proteomes" id="UP000003277"/>
    </source>
</evidence>
<dbReference type="HOGENOM" id="CLU_037404_0_1_9"/>
<evidence type="ECO:0000256" key="3">
    <source>
        <dbReference type="ARBA" id="ARBA00022676"/>
    </source>
</evidence>
<dbReference type="PANTHER" id="PTHR21015">
    <property type="entry name" value="UDP-N-ACETYLGLUCOSAMINE--N-ACETYLMURAMYL-(PENTAPEPTIDE) PYROPHOSPHORYL-UNDECAPRENOL N-ACETYLGLUCOSAMINE TRANSFERASE 1"/>
    <property type="match status" value="1"/>
</dbReference>
<feature type="binding site" evidence="10">
    <location>
        <position position="300"/>
    </location>
    <ligand>
        <name>UDP-N-acetyl-alpha-D-glucosamine</name>
        <dbReference type="ChEBI" id="CHEBI:57705"/>
    </ligand>
</feature>
<dbReference type="RefSeq" id="WP_008859133.1">
    <property type="nucleotide sequence ID" value="NZ_JH591187.1"/>
</dbReference>
<keyword evidence="14" id="KW-1185">Reference proteome</keyword>
<comment type="pathway">
    <text evidence="10">Cell wall biogenesis; peptidoglycan biosynthesis.</text>
</comment>
<dbReference type="eggNOG" id="COG0707">
    <property type="taxonomic scope" value="Bacteria"/>
</dbReference>
<dbReference type="UniPathway" id="UPA00219"/>
<evidence type="ECO:0000259" key="12">
    <source>
        <dbReference type="Pfam" id="PF04101"/>
    </source>
</evidence>
<feature type="binding site" evidence="10">
    <location>
        <begin position="11"/>
        <end position="13"/>
    </location>
    <ligand>
        <name>UDP-N-acetyl-alpha-D-glucosamine</name>
        <dbReference type="ChEBI" id="CHEBI:57705"/>
    </ligand>
</feature>
<gene>
    <name evidence="10" type="primary">murG</name>
    <name evidence="13" type="ORF">HMPREF9453_00629</name>
</gene>
<evidence type="ECO:0000256" key="5">
    <source>
        <dbReference type="ARBA" id="ARBA00022960"/>
    </source>
</evidence>
<dbReference type="GO" id="GO:0050511">
    <property type="term" value="F:undecaprenyldiphospho-muramoylpentapeptide beta-N-acetylglucosaminyltransferase activity"/>
    <property type="evidence" value="ECO:0007669"/>
    <property type="project" value="UniProtKB-UniRule"/>
</dbReference>
<sequence length="372" mass="40490">MKRVILSGGGTGGHIYPAITIARELSKLDDVEFLFVGTPNGMESRIIPKEGYKFASIPAYGLKRSFTLKNLSILMTTAGSLFKARSILKHFHPDVVIGTGGYVCGPILMAAALSHIPTLIQEQNVIPGITNKILSHVVDTIALGYEDAKVRFPRPEKCIYTGNPIRPDIIEAKREESRRELGISPDTFMVLITGGSRGARSINNAMAGVHAYFKNDDHLCLYHVTGTLEYDKIIEKVHADKEGRVGKAGRIIKYEYHMPRALAAADLIICRAGAVSLAELAARGLPAILIPYPYAAEDHQTFNARVFVAAGAARMIVDKYLTDKELIQDITYLKDTPAALHSMSDASAGLGRIHAGRDIARLALELAEKGSK</sequence>
<keyword evidence="5 10" id="KW-0133">Cell shape</keyword>
<evidence type="ECO:0000256" key="7">
    <source>
        <dbReference type="ARBA" id="ARBA00023136"/>
    </source>
</evidence>
<evidence type="ECO:0000256" key="4">
    <source>
        <dbReference type="ARBA" id="ARBA00022679"/>
    </source>
</evidence>
<keyword evidence="8 10" id="KW-0131">Cell cycle</keyword>
<dbReference type="EC" id="2.4.1.227" evidence="10"/>
<dbReference type="InterPro" id="IPR004276">
    <property type="entry name" value="GlycoTrans_28_N"/>
</dbReference>